<dbReference type="EMBL" id="BAAAGX010000003">
    <property type="protein sequence ID" value="GAA0223749.1"/>
    <property type="molecule type" value="Genomic_DNA"/>
</dbReference>
<feature type="region of interest" description="Disordered" evidence="1">
    <location>
        <begin position="1"/>
        <end position="46"/>
    </location>
</feature>
<comment type="caution">
    <text evidence="2">The sequence shown here is derived from an EMBL/GenBank/DDBJ whole genome shotgun (WGS) entry which is preliminary data.</text>
</comment>
<gene>
    <name evidence="2" type="ORF">GCM10009539_06200</name>
</gene>
<protein>
    <submittedName>
        <fullName evidence="2">Uncharacterized protein</fullName>
    </submittedName>
</protein>
<evidence type="ECO:0000313" key="3">
    <source>
        <dbReference type="Proteomes" id="UP001500967"/>
    </source>
</evidence>
<organism evidence="2 3">
    <name type="scientific">Cryptosporangium japonicum</name>
    <dbReference type="NCBI Taxonomy" id="80872"/>
    <lineage>
        <taxon>Bacteria</taxon>
        <taxon>Bacillati</taxon>
        <taxon>Actinomycetota</taxon>
        <taxon>Actinomycetes</taxon>
        <taxon>Cryptosporangiales</taxon>
        <taxon>Cryptosporangiaceae</taxon>
        <taxon>Cryptosporangium</taxon>
    </lineage>
</organism>
<proteinExistence type="predicted"/>
<feature type="compositionally biased region" description="Basic and acidic residues" evidence="1">
    <location>
        <begin position="1"/>
        <end position="10"/>
    </location>
</feature>
<feature type="region of interest" description="Disordered" evidence="1">
    <location>
        <begin position="112"/>
        <end position="133"/>
    </location>
</feature>
<keyword evidence="3" id="KW-1185">Reference proteome</keyword>
<accession>A0ABN0TK74</accession>
<evidence type="ECO:0000313" key="2">
    <source>
        <dbReference type="EMBL" id="GAA0223749.1"/>
    </source>
</evidence>
<evidence type="ECO:0000256" key="1">
    <source>
        <dbReference type="SAM" id="MobiDB-lite"/>
    </source>
</evidence>
<name>A0ABN0TK74_9ACTN</name>
<reference evidence="2 3" key="1">
    <citation type="journal article" date="2019" name="Int. J. Syst. Evol. Microbiol.">
        <title>The Global Catalogue of Microorganisms (GCM) 10K type strain sequencing project: providing services to taxonomists for standard genome sequencing and annotation.</title>
        <authorList>
            <consortium name="The Broad Institute Genomics Platform"/>
            <consortium name="The Broad Institute Genome Sequencing Center for Infectious Disease"/>
            <person name="Wu L."/>
            <person name="Ma J."/>
        </authorList>
    </citation>
    <scope>NUCLEOTIDE SEQUENCE [LARGE SCALE GENOMIC DNA]</scope>
    <source>
        <strain evidence="2 3">JCM 10425</strain>
    </source>
</reference>
<dbReference type="Proteomes" id="UP001500967">
    <property type="component" value="Unassembled WGS sequence"/>
</dbReference>
<sequence length="133" mass="14615">MSGPHRERGLPDAGHAVDGPDQRRVRRPGGRARPGQPSEFGVPPGEVAGVGRQVVTAGHRRPLRCLGGHVVVQDLLVQQLQPPTRLHPEFVDERPTRGAEHVQGLDLLAGPVEREHQQPDQVLPERIPLEQHQ</sequence>